<accession>A0A5C6ELG7</accession>
<evidence type="ECO:0000256" key="4">
    <source>
        <dbReference type="ARBA" id="ARBA00022692"/>
    </source>
</evidence>
<evidence type="ECO:0000256" key="7">
    <source>
        <dbReference type="SAM" id="Phobius"/>
    </source>
</evidence>
<dbReference type="Pfam" id="PF20501">
    <property type="entry name" value="MbhE"/>
    <property type="match status" value="1"/>
</dbReference>
<sequence length="181" mass="19587">MMVIEFAILGMLVTTAVTIARMRDLWAAIMFTGIYSFLSASWMLLLDAPDVSFTEAAVGAGISTVLMLSTLSLTGKEEKKSKRFAPIPFLVVTVTGCALIYGTLDMPPMGDPNDPIHLHPDPGFVERSQTDMHGMPNVVTAILASYRGYDTLGETTVVLTAGIAVLLILRRGKEEHVEAEL</sequence>
<evidence type="ECO:0000256" key="6">
    <source>
        <dbReference type="ARBA" id="ARBA00023136"/>
    </source>
</evidence>
<dbReference type="InterPro" id="IPR050616">
    <property type="entry name" value="CPA3_Na-H_Antiporter_A"/>
</dbReference>
<keyword evidence="11" id="KW-1185">Reference proteome</keyword>
<evidence type="ECO:0000256" key="3">
    <source>
        <dbReference type="ARBA" id="ARBA00022475"/>
    </source>
</evidence>
<feature type="transmembrane region" description="Helical" evidence="7">
    <location>
        <begin position="25"/>
        <end position="45"/>
    </location>
</feature>
<evidence type="ECO:0000256" key="5">
    <source>
        <dbReference type="ARBA" id="ARBA00022989"/>
    </source>
</evidence>
<keyword evidence="4 7" id="KW-0812">Transmembrane</keyword>
<dbReference type="GO" id="GO:0005886">
    <property type="term" value="C:plasma membrane"/>
    <property type="evidence" value="ECO:0007669"/>
    <property type="project" value="UniProtKB-SubCell"/>
</dbReference>
<keyword evidence="6 7" id="KW-0472">Membrane</keyword>
<keyword evidence="2" id="KW-0813">Transport</keyword>
<reference evidence="10 11" key="1">
    <citation type="submission" date="2019-02" db="EMBL/GenBank/DDBJ databases">
        <title>Deep-cultivation of Planctomycetes and their phenomic and genomic characterization uncovers novel biology.</title>
        <authorList>
            <person name="Wiegand S."/>
            <person name="Jogler M."/>
            <person name="Boedeker C."/>
            <person name="Pinto D."/>
            <person name="Vollmers J."/>
            <person name="Rivas-Marin E."/>
            <person name="Kohn T."/>
            <person name="Peeters S.H."/>
            <person name="Heuer A."/>
            <person name="Rast P."/>
            <person name="Oberbeckmann S."/>
            <person name="Bunk B."/>
            <person name="Jeske O."/>
            <person name="Meyerdierks A."/>
            <person name="Storesund J.E."/>
            <person name="Kallscheuer N."/>
            <person name="Luecker S."/>
            <person name="Lage O.M."/>
            <person name="Pohl T."/>
            <person name="Merkel B.J."/>
            <person name="Hornburger P."/>
            <person name="Mueller R.-W."/>
            <person name="Bruemmer F."/>
            <person name="Labrenz M."/>
            <person name="Spormann A.M."/>
            <person name="Op Den Camp H."/>
            <person name="Overmann J."/>
            <person name="Amann R."/>
            <person name="Jetten M.S.M."/>
            <person name="Mascher T."/>
            <person name="Medema M.H."/>
            <person name="Devos D.P."/>
            <person name="Kaster A.-K."/>
            <person name="Ovreas L."/>
            <person name="Rohde M."/>
            <person name="Galperin M.Y."/>
            <person name="Jogler C."/>
        </authorList>
    </citation>
    <scope>NUCLEOTIDE SEQUENCE [LARGE SCALE GENOMIC DNA]</scope>
    <source>
        <strain evidence="10 11">Poly59</strain>
    </source>
</reference>
<gene>
    <name evidence="10" type="ORF">Poly59_49640</name>
</gene>
<dbReference type="NCBIfam" id="NF009159">
    <property type="entry name" value="PRK12504.1"/>
    <property type="match status" value="1"/>
</dbReference>
<evidence type="ECO:0000259" key="8">
    <source>
        <dbReference type="Pfam" id="PF13244"/>
    </source>
</evidence>
<evidence type="ECO:0000256" key="2">
    <source>
        <dbReference type="ARBA" id="ARBA00022448"/>
    </source>
</evidence>
<feature type="transmembrane region" description="Helical" evidence="7">
    <location>
        <begin position="51"/>
        <end position="73"/>
    </location>
</feature>
<dbReference type="AlphaFoldDB" id="A0A5C6ELG7"/>
<name>A0A5C6ELG7_9BACT</name>
<feature type="domain" description="MrpA C-terminal/MbhE" evidence="9">
    <location>
        <begin position="124"/>
        <end position="172"/>
    </location>
</feature>
<comment type="subcellular location">
    <subcellularLocation>
        <location evidence="1">Cell membrane</location>
        <topology evidence="1">Multi-pass membrane protein</topology>
    </subcellularLocation>
</comment>
<feature type="domain" description="MrpA C-terminal/MbhD" evidence="8">
    <location>
        <begin position="11"/>
        <end position="74"/>
    </location>
</feature>
<dbReference type="InterPro" id="IPR025383">
    <property type="entry name" value="MrpA_C/MbhD"/>
</dbReference>
<feature type="transmembrane region" description="Helical" evidence="7">
    <location>
        <begin position="151"/>
        <end position="169"/>
    </location>
</feature>
<dbReference type="PANTHER" id="PTHR43373">
    <property type="entry name" value="NA(+)/H(+) ANTIPORTER SUBUNIT"/>
    <property type="match status" value="1"/>
</dbReference>
<proteinExistence type="predicted"/>
<protein>
    <submittedName>
        <fullName evidence="10">Putative monovalent cation/H+ antiporter subunit B</fullName>
    </submittedName>
</protein>
<evidence type="ECO:0000313" key="10">
    <source>
        <dbReference type="EMBL" id="TWU48119.1"/>
    </source>
</evidence>
<evidence type="ECO:0000256" key="1">
    <source>
        <dbReference type="ARBA" id="ARBA00004651"/>
    </source>
</evidence>
<dbReference type="Pfam" id="PF13244">
    <property type="entry name" value="MbhD"/>
    <property type="match status" value="1"/>
</dbReference>
<dbReference type="InterPro" id="IPR046806">
    <property type="entry name" value="MrpA_C/MbhE"/>
</dbReference>
<dbReference type="EMBL" id="SJPX01000005">
    <property type="protein sequence ID" value="TWU48119.1"/>
    <property type="molecule type" value="Genomic_DNA"/>
</dbReference>
<organism evidence="10 11">
    <name type="scientific">Rubripirellula reticaptiva</name>
    <dbReference type="NCBI Taxonomy" id="2528013"/>
    <lineage>
        <taxon>Bacteria</taxon>
        <taxon>Pseudomonadati</taxon>
        <taxon>Planctomycetota</taxon>
        <taxon>Planctomycetia</taxon>
        <taxon>Pirellulales</taxon>
        <taxon>Pirellulaceae</taxon>
        <taxon>Rubripirellula</taxon>
    </lineage>
</organism>
<evidence type="ECO:0000313" key="11">
    <source>
        <dbReference type="Proteomes" id="UP000317977"/>
    </source>
</evidence>
<comment type="caution">
    <text evidence="10">The sequence shown here is derived from an EMBL/GenBank/DDBJ whole genome shotgun (WGS) entry which is preliminary data.</text>
</comment>
<feature type="transmembrane region" description="Helical" evidence="7">
    <location>
        <begin position="85"/>
        <end position="104"/>
    </location>
</feature>
<dbReference type="OrthoDB" id="9798859at2"/>
<dbReference type="RefSeq" id="WP_146536530.1">
    <property type="nucleotide sequence ID" value="NZ_SJPX01000005.1"/>
</dbReference>
<dbReference type="Proteomes" id="UP000317977">
    <property type="component" value="Unassembled WGS sequence"/>
</dbReference>
<dbReference type="PANTHER" id="PTHR43373:SF1">
    <property type="entry name" value="NA(+)_H(+) ANTIPORTER SUBUNIT A"/>
    <property type="match status" value="1"/>
</dbReference>
<keyword evidence="5 7" id="KW-1133">Transmembrane helix</keyword>
<evidence type="ECO:0000259" key="9">
    <source>
        <dbReference type="Pfam" id="PF20501"/>
    </source>
</evidence>
<keyword evidence="3" id="KW-1003">Cell membrane</keyword>